<dbReference type="InterPro" id="IPR018534">
    <property type="entry name" value="Tet_reg_excision_RteC"/>
</dbReference>
<keyword evidence="2" id="KW-1185">Reference proteome</keyword>
<evidence type="ECO:0000313" key="2">
    <source>
        <dbReference type="Proteomes" id="UP000772618"/>
    </source>
</evidence>
<sequence>MISFANEVYQKLEGSLNKLQPEDSLINTAEKSIDIILESIDSLKDKVKTQQFETVGEEILFFKQIKPKFTSKLIYYVELIKIEGKRPIGSTKSQEEYLTKQLGKLESYFDDNVDFYQYYRSGGSYLDEKYFVRKVFDIRVHQDAYSFDHDPDFSTSHDFKVAKILANEQLRNYLNRCL</sequence>
<dbReference type="Proteomes" id="UP000772618">
    <property type="component" value="Unassembled WGS sequence"/>
</dbReference>
<comment type="caution">
    <text evidence="1">The sequence shown here is derived from an EMBL/GenBank/DDBJ whole genome shotgun (WGS) entry which is preliminary data.</text>
</comment>
<organism evidence="1 2">
    <name type="scientific">Chryseosolibacter indicus</name>
    <dbReference type="NCBI Taxonomy" id="2782351"/>
    <lineage>
        <taxon>Bacteria</taxon>
        <taxon>Pseudomonadati</taxon>
        <taxon>Bacteroidota</taxon>
        <taxon>Cytophagia</taxon>
        <taxon>Cytophagales</taxon>
        <taxon>Chryseotaleaceae</taxon>
        <taxon>Chryseosolibacter</taxon>
    </lineage>
</organism>
<protein>
    <submittedName>
        <fullName evidence="1">RteC domain-containing protein</fullName>
    </submittedName>
</protein>
<accession>A0ABS5W074</accession>
<evidence type="ECO:0000313" key="1">
    <source>
        <dbReference type="EMBL" id="MBT1706507.1"/>
    </source>
</evidence>
<feature type="non-terminal residue" evidence="1">
    <location>
        <position position="178"/>
    </location>
</feature>
<dbReference type="EMBL" id="JAHESD010000128">
    <property type="protein sequence ID" value="MBT1706507.1"/>
    <property type="molecule type" value="Genomic_DNA"/>
</dbReference>
<gene>
    <name evidence="1" type="ORF">KK060_24755</name>
</gene>
<reference evidence="1 2" key="1">
    <citation type="submission" date="2021-05" db="EMBL/GenBank/DDBJ databases">
        <title>A Polyphasic approach of four new species of the genus Ohtaekwangia: Ohtaekwangia histidinii sp. nov., Ohtaekwangia cretensis sp. nov., Ohtaekwangia indiensis sp. nov., Ohtaekwangia reichenbachii sp. nov. from diverse environment.</title>
        <authorList>
            <person name="Octaviana S."/>
        </authorList>
    </citation>
    <scope>NUCLEOTIDE SEQUENCE [LARGE SCALE GENOMIC DNA]</scope>
    <source>
        <strain evidence="1 2">PWU20</strain>
    </source>
</reference>
<name>A0ABS5W074_9BACT</name>
<proteinExistence type="predicted"/>
<dbReference type="RefSeq" id="WP_254157900.1">
    <property type="nucleotide sequence ID" value="NZ_JAHESD010000128.1"/>
</dbReference>
<dbReference type="Pfam" id="PF09357">
    <property type="entry name" value="RteC"/>
    <property type="match status" value="1"/>
</dbReference>